<keyword evidence="1" id="KW-0472">Membrane</keyword>
<dbReference type="EMBL" id="SATR01000004">
    <property type="protein sequence ID" value="TFH92802.1"/>
    <property type="molecule type" value="Genomic_DNA"/>
</dbReference>
<keyword evidence="3" id="KW-1185">Reference proteome</keyword>
<accession>A0A4Y8WIP1</accession>
<evidence type="ECO:0000313" key="3">
    <source>
        <dbReference type="Proteomes" id="UP000297753"/>
    </source>
</evidence>
<feature type="transmembrane region" description="Helical" evidence="1">
    <location>
        <begin position="103"/>
        <end position="123"/>
    </location>
</feature>
<reference evidence="2 3" key="1">
    <citation type="submission" date="2019-01" db="EMBL/GenBank/DDBJ databases">
        <title>Vibrio BEI176 sp. nov, a marine bacterium isolated from China: eastern marignal seas.</title>
        <authorList>
            <person name="Li B."/>
        </authorList>
    </citation>
    <scope>NUCLEOTIDE SEQUENCE [LARGE SCALE GENOMIC DNA]</scope>
    <source>
        <strain evidence="2 3">BEI176</strain>
    </source>
</reference>
<dbReference type="OrthoDB" id="6522758at2"/>
<sequence length="172" mass="19394">MKRLILMSTWFQLLWFLAVMGQAQWQYLTMSLVIITMLATSINTNIEWKKLVGIVVFGSLLDYFNIAMGWFEFDQTGIPYWLVALWAIFAWYAYFLYPYVNQYPAIIVIVVGGIAGSLSYVAGSKLGAVSFGSSLSTTAIILFVEWVIVIAVILKVYGYESDTDNGVFDTSK</sequence>
<dbReference type="InterPro" id="IPR021306">
    <property type="entry name" value="DUF2878"/>
</dbReference>
<organism evidence="2 3">
    <name type="scientific">Vibrio ouci</name>
    <dbReference type="NCBI Taxonomy" id="2499078"/>
    <lineage>
        <taxon>Bacteria</taxon>
        <taxon>Pseudomonadati</taxon>
        <taxon>Pseudomonadota</taxon>
        <taxon>Gammaproteobacteria</taxon>
        <taxon>Vibrionales</taxon>
        <taxon>Vibrionaceae</taxon>
        <taxon>Vibrio</taxon>
    </lineage>
</organism>
<evidence type="ECO:0000256" key="1">
    <source>
        <dbReference type="SAM" id="Phobius"/>
    </source>
</evidence>
<dbReference type="RefSeq" id="WP_134834389.1">
    <property type="nucleotide sequence ID" value="NZ_SATR01000004.1"/>
</dbReference>
<dbReference type="AlphaFoldDB" id="A0A4Y8WIP1"/>
<keyword evidence="1" id="KW-0812">Transmembrane</keyword>
<dbReference type="Pfam" id="PF11086">
    <property type="entry name" value="DUF2878"/>
    <property type="match status" value="1"/>
</dbReference>
<feature type="transmembrane region" description="Helical" evidence="1">
    <location>
        <begin position="135"/>
        <end position="157"/>
    </location>
</feature>
<gene>
    <name evidence="2" type="ORF">ELS82_04495</name>
</gene>
<proteinExistence type="predicted"/>
<feature type="transmembrane region" description="Helical" evidence="1">
    <location>
        <begin position="78"/>
        <end position="97"/>
    </location>
</feature>
<evidence type="ECO:0000313" key="2">
    <source>
        <dbReference type="EMBL" id="TFH92802.1"/>
    </source>
</evidence>
<dbReference type="Proteomes" id="UP000297753">
    <property type="component" value="Unassembled WGS sequence"/>
</dbReference>
<protein>
    <submittedName>
        <fullName evidence="2">DUF2878 domain-containing protein</fullName>
    </submittedName>
</protein>
<feature type="transmembrane region" description="Helical" evidence="1">
    <location>
        <begin position="51"/>
        <end position="71"/>
    </location>
</feature>
<name>A0A4Y8WIP1_9VIBR</name>
<keyword evidence="1" id="KW-1133">Transmembrane helix</keyword>
<comment type="caution">
    <text evidence="2">The sequence shown here is derived from an EMBL/GenBank/DDBJ whole genome shotgun (WGS) entry which is preliminary data.</text>
</comment>